<feature type="domain" description="AB hydrolase-1" evidence="1">
    <location>
        <begin position="178"/>
        <end position="414"/>
    </location>
</feature>
<evidence type="ECO:0000313" key="2">
    <source>
        <dbReference type="EMBL" id="KXG40055.1"/>
    </source>
</evidence>
<keyword evidence="3" id="KW-1185">Reference proteome</keyword>
<dbReference type="PANTHER" id="PTHR43139">
    <property type="entry name" value="SI:DKEY-122A22.2"/>
    <property type="match status" value="1"/>
</dbReference>
<sequence>MLSLFICPAKQHATSLITSRGRRRPARHGRMVVYLYTHAGADAAPLLPAPTPPSTDLGRHRFLVLSLPSVPSTSMRISSVPSSMRATASSASATALAAAMNMKQPPHGASTLFALLSLSLLLLRLLLRLRLAAFRDAALSLHLLARLRLRPVLLRLHDGASSATTLRVWCPAAPSSKPPLLLLHGFGGDAKWTWARNLPRLSRHFHVYAPDLVFFGAQSRSASPLRSVAFQARCAAEAMRLLGVPRYDVAGISYGGFVAYRMAAAEASDAVGRLVIMTTGVAATPGEMRAMAAREDRTVEEALLPNTAEGLRFLVRRSMHRPPPWMPDFVLDDFIQLMYVDQKRERAELLHELLKTGAGFDTLPALTQETLLIWGDKDQVFPVDLGHRLHRLVGERSRLEIVRDAGHALQLEGADHVNRFIKSFLLDERIGLGRK</sequence>
<dbReference type="Pfam" id="PF00561">
    <property type="entry name" value="Abhydrolase_1"/>
    <property type="match status" value="1"/>
</dbReference>
<dbReference type="eggNOG" id="KOG1454">
    <property type="taxonomic scope" value="Eukaryota"/>
</dbReference>
<dbReference type="InParanoid" id="A0A1B6QQ69"/>
<reference evidence="3" key="2">
    <citation type="journal article" date="2018" name="Plant J.">
        <title>The Sorghum bicolor reference genome: improved assembly, gene annotations, a transcriptome atlas, and signatures of genome organization.</title>
        <authorList>
            <person name="McCormick R.F."/>
            <person name="Truong S.K."/>
            <person name="Sreedasyam A."/>
            <person name="Jenkins J."/>
            <person name="Shu S."/>
            <person name="Sims D."/>
            <person name="Kennedy M."/>
            <person name="Amirebrahimi M."/>
            <person name="Weers B.D."/>
            <person name="McKinley B."/>
            <person name="Mattison A."/>
            <person name="Morishige D.T."/>
            <person name="Grimwood J."/>
            <person name="Schmutz J."/>
            <person name="Mullet J.E."/>
        </authorList>
    </citation>
    <scope>NUCLEOTIDE SEQUENCE [LARGE SCALE GENOMIC DNA]</scope>
    <source>
        <strain evidence="3">cv. BTx623</strain>
    </source>
</reference>
<name>A0A1B6QQ69_SORBI</name>
<dbReference type="EMBL" id="CM000760">
    <property type="protein sequence ID" value="KXG40055.1"/>
    <property type="molecule type" value="Genomic_DNA"/>
</dbReference>
<dbReference type="Gramene" id="KXG40055">
    <property type="protein sequence ID" value="KXG40055"/>
    <property type="gene ID" value="SORBI_3001G483900"/>
</dbReference>
<organism evidence="2 3">
    <name type="scientific">Sorghum bicolor</name>
    <name type="common">Sorghum</name>
    <name type="synonym">Sorghum vulgare</name>
    <dbReference type="NCBI Taxonomy" id="4558"/>
    <lineage>
        <taxon>Eukaryota</taxon>
        <taxon>Viridiplantae</taxon>
        <taxon>Streptophyta</taxon>
        <taxon>Embryophyta</taxon>
        <taxon>Tracheophyta</taxon>
        <taxon>Spermatophyta</taxon>
        <taxon>Magnoliopsida</taxon>
        <taxon>Liliopsida</taxon>
        <taxon>Poales</taxon>
        <taxon>Poaceae</taxon>
        <taxon>PACMAD clade</taxon>
        <taxon>Panicoideae</taxon>
        <taxon>Andropogonodae</taxon>
        <taxon>Andropogoneae</taxon>
        <taxon>Sorghinae</taxon>
        <taxon>Sorghum</taxon>
    </lineage>
</organism>
<dbReference type="InterPro" id="IPR052370">
    <property type="entry name" value="Meta-cleavage_hydrolase"/>
</dbReference>
<evidence type="ECO:0000259" key="1">
    <source>
        <dbReference type="Pfam" id="PF00561"/>
    </source>
</evidence>
<dbReference type="FunCoup" id="A0A1B6QQ69">
    <property type="interactions" value="69"/>
</dbReference>
<dbReference type="PANTHER" id="PTHR43139:SF37">
    <property type="entry name" value="ALPHA_BETA-HYDROLASES SUPERFAMILY PROTEIN"/>
    <property type="match status" value="1"/>
</dbReference>
<dbReference type="Gene3D" id="3.40.50.1820">
    <property type="entry name" value="alpha/beta hydrolase"/>
    <property type="match status" value="1"/>
</dbReference>
<accession>A0A1B6QQ69</accession>
<dbReference type="InterPro" id="IPR000073">
    <property type="entry name" value="AB_hydrolase_1"/>
</dbReference>
<gene>
    <name evidence="2" type="ORF">SORBI_3001G483900</name>
</gene>
<dbReference type="OMA" id="IYRQPGF"/>
<dbReference type="Proteomes" id="UP000000768">
    <property type="component" value="Chromosome 1"/>
</dbReference>
<dbReference type="OrthoDB" id="6431331at2759"/>
<reference evidence="2 3" key="1">
    <citation type="journal article" date="2009" name="Nature">
        <title>The Sorghum bicolor genome and the diversification of grasses.</title>
        <authorList>
            <person name="Paterson A.H."/>
            <person name="Bowers J.E."/>
            <person name="Bruggmann R."/>
            <person name="Dubchak I."/>
            <person name="Grimwood J."/>
            <person name="Gundlach H."/>
            <person name="Haberer G."/>
            <person name="Hellsten U."/>
            <person name="Mitros T."/>
            <person name="Poliakov A."/>
            <person name="Schmutz J."/>
            <person name="Spannagl M."/>
            <person name="Tang H."/>
            <person name="Wang X."/>
            <person name="Wicker T."/>
            <person name="Bharti A.K."/>
            <person name="Chapman J."/>
            <person name="Feltus F.A."/>
            <person name="Gowik U."/>
            <person name="Grigoriev I.V."/>
            <person name="Lyons E."/>
            <person name="Maher C.A."/>
            <person name="Martis M."/>
            <person name="Narechania A."/>
            <person name="Otillar R.P."/>
            <person name="Penning B.W."/>
            <person name="Salamov A.A."/>
            <person name="Wang Y."/>
            <person name="Zhang L."/>
            <person name="Carpita N.C."/>
            <person name="Freeling M."/>
            <person name="Gingle A.R."/>
            <person name="Hash C.T."/>
            <person name="Keller B."/>
            <person name="Klein P."/>
            <person name="Kresovich S."/>
            <person name="McCann M.C."/>
            <person name="Ming R."/>
            <person name="Peterson D.G."/>
            <person name="Mehboob-ur-Rahman"/>
            <person name="Ware D."/>
            <person name="Westhoff P."/>
            <person name="Mayer K.F."/>
            <person name="Messing J."/>
            <person name="Rokhsar D.S."/>
        </authorList>
    </citation>
    <scope>NUCLEOTIDE SEQUENCE [LARGE SCALE GENOMIC DNA]</scope>
    <source>
        <strain evidence="3">cv. BTx623</strain>
    </source>
</reference>
<evidence type="ECO:0000313" key="3">
    <source>
        <dbReference type="Proteomes" id="UP000000768"/>
    </source>
</evidence>
<proteinExistence type="predicted"/>
<dbReference type="SUPFAM" id="SSF53474">
    <property type="entry name" value="alpha/beta-Hydrolases"/>
    <property type="match status" value="1"/>
</dbReference>
<dbReference type="InterPro" id="IPR029058">
    <property type="entry name" value="AB_hydrolase_fold"/>
</dbReference>
<protein>
    <recommendedName>
        <fullName evidence="1">AB hydrolase-1 domain-containing protein</fullName>
    </recommendedName>
</protein>
<dbReference type="AlphaFoldDB" id="A0A1B6QQ69"/>
<dbReference type="PRINTS" id="PR00111">
    <property type="entry name" value="ABHYDROLASE"/>
</dbReference>